<reference evidence="1 2" key="1">
    <citation type="submission" date="2020-07" db="EMBL/GenBank/DDBJ databases">
        <title>Genomic Encyclopedia of Type Strains, Phase IV (KMG-IV): sequencing the most valuable type-strain genomes for metagenomic binning, comparative biology and taxonomic classification.</title>
        <authorList>
            <person name="Goeker M."/>
        </authorList>
    </citation>
    <scope>NUCLEOTIDE SEQUENCE [LARGE SCALE GENOMIC DNA]</scope>
    <source>
        <strain evidence="1 2">DSM 25220</strain>
    </source>
</reference>
<keyword evidence="2" id="KW-1185">Reference proteome</keyword>
<dbReference type="GO" id="GO:0004527">
    <property type="term" value="F:exonuclease activity"/>
    <property type="evidence" value="ECO:0007669"/>
    <property type="project" value="UniProtKB-KW"/>
</dbReference>
<protein>
    <submittedName>
        <fullName evidence="1">CRISPR/Cas system-associated exonuclease Cas4 (RecB family)</fullName>
    </submittedName>
</protein>
<keyword evidence="1" id="KW-0540">Nuclease</keyword>
<dbReference type="EMBL" id="JACDUU010000005">
    <property type="protein sequence ID" value="MBA2871953.1"/>
    <property type="molecule type" value="Genomic_DNA"/>
</dbReference>
<gene>
    <name evidence="1" type="ORF">HNQ85_002243</name>
</gene>
<evidence type="ECO:0000313" key="1">
    <source>
        <dbReference type="EMBL" id="MBA2871953.1"/>
    </source>
</evidence>
<comment type="caution">
    <text evidence="1">The sequence shown here is derived from an EMBL/GenBank/DDBJ whole genome shotgun (WGS) entry which is preliminary data.</text>
</comment>
<dbReference type="AlphaFoldDB" id="A0A7V9Z0R2"/>
<evidence type="ECO:0000313" key="2">
    <source>
        <dbReference type="Proteomes" id="UP000580891"/>
    </source>
</evidence>
<keyword evidence="1" id="KW-0378">Hydrolase</keyword>
<sequence>MSIKGSYISIKTLTDDHLEKFMNCSFKFYYQDILKAVKQQYDWFQITQYVVNQIVKQFFEIHPKTRSLFTLFHLIDWKWRRVGVNVFESKRHYYEVTAKMTDHLLKMLMDHKNLQHPLFLYEKFRVFNEEIGIHLSMVFDVGEWTNQSYILRKFLVSDKMEVVEAFKHMAIVVSRTAFQKLPEKMEFYSVLSGKVYEYFPTENDYKDSLNYLLLVKEVMKEPSNYIKNSPDRRCASCPLYVDCQNVGKQEFTVRRKLN</sequence>
<keyword evidence="1" id="KW-0269">Exonuclease</keyword>
<accession>A0A7V9Z0R2</accession>
<proteinExistence type="predicted"/>
<dbReference type="RefSeq" id="WP_181537757.1">
    <property type="nucleotide sequence ID" value="NZ_JACDUU010000005.1"/>
</dbReference>
<dbReference type="Proteomes" id="UP000580891">
    <property type="component" value="Unassembled WGS sequence"/>
</dbReference>
<organism evidence="1 2">
    <name type="scientific">[Anoxybacillus] calidus</name>
    <dbReference type="NCBI Taxonomy" id="575178"/>
    <lineage>
        <taxon>Bacteria</taxon>
        <taxon>Bacillati</taxon>
        <taxon>Bacillota</taxon>
        <taxon>Bacilli</taxon>
        <taxon>Bacillales</taxon>
        <taxon>Anoxybacillaceae</taxon>
        <taxon>Paranoxybacillus</taxon>
    </lineage>
</organism>
<name>A0A7V9Z0R2_9BACL</name>